<dbReference type="SUPFAM" id="SSF52402">
    <property type="entry name" value="Adenine nucleotide alpha hydrolases-like"/>
    <property type="match status" value="2"/>
</dbReference>
<dbReference type="PANTHER" id="PTHR20882:SF14">
    <property type="entry name" value="CYTOPLASMIC TRNA 2-THIOLATION PROTEIN 2"/>
    <property type="match status" value="1"/>
</dbReference>
<dbReference type="AlphaFoldDB" id="A0A0S4JW18"/>
<comment type="subcellular location">
    <subcellularLocation>
        <location evidence="3">Cytoplasm</location>
    </subcellularLocation>
</comment>
<dbReference type="InterPro" id="IPR019407">
    <property type="entry name" value="CTU2"/>
</dbReference>
<dbReference type="GO" id="GO:0000049">
    <property type="term" value="F:tRNA binding"/>
    <property type="evidence" value="ECO:0007669"/>
    <property type="project" value="InterPro"/>
</dbReference>
<name>A0A0S4JW18_BODSA</name>
<dbReference type="GO" id="GO:0005829">
    <property type="term" value="C:cytosol"/>
    <property type="evidence" value="ECO:0007669"/>
    <property type="project" value="TreeGrafter"/>
</dbReference>
<accession>A0A0S4JW18</accession>
<comment type="similarity">
    <text evidence="3">Belongs to the CTU2/NCS2 family.</text>
</comment>
<proteinExistence type="inferred from homology"/>
<evidence type="ECO:0000256" key="3">
    <source>
        <dbReference type="HAMAP-Rule" id="MF_03054"/>
    </source>
</evidence>
<feature type="region of interest" description="Disordered" evidence="4">
    <location>
        <begin position="221"/>
        <end position="249"/>
    </location>
</feature>
<sequence>MPANTTIAAPSILTAAASSPRCFKCKSDVAIIATREGPKKSYCVTCFTDFCNRTVRDALFRDCLLPPDMPVVLCVSGGVNSMAMLHLLGVLRQTNMTRGGSGKIFFDFRVLHLTEEDIVAPASQIDVSTIAAAITNFASAPAPVGGVAGAGSLVDPAGIVVKSMRSIFDEIAAETAGDAHRSPLPFASRGASATDLEEEYVIRKRIALSYAAKKYCSGPLLPSTRMEESSETATPSSHPTEPQPSLPTPPPVLMVLGDNAVISCTRALGDLVRGKGSQIPSSSALRSRVQGGAYAMRPLRGLLPKEIIMYCKLNAVPRFTTPTPTTAAGVFGGKSVNRLLQTFVSTLMQTFPSTPFNVLNSVTKLTPASAHNPHRLPTHLPNTRQMSMDTASVASGHSSNASNTSQVKVILTKASQANVNAVNAIAQEDRNHDQRFLAATCSICDIPCCPTDFSSTSSSAADHMDAGGIATTAASHSILRQVFGLPTSERSLQMCYGCSALCLGLRSTDGIDAVQDLLSVGARASHDVNEVRKLSRDEIESSIAEFLL</sequence>
<dbReference type="EMBL" id="CYKH01002246">
    <property type="protein sequence ID" value="CUG94419.1"/>
    <property type="molecule type" value="Genomic_DNA"/>
</dbReference>
<keyword evidence="2 3" id="KW-0819">tRNA processing</keyword>
<organism evidence="5 6">
    <name type="scientific">Bodo saltans</name>
    <name type="common">Flagellated protozoan</name>
    <dbReference type="NCBI Taxonomy" id="75058"/>
    <lineage>
        <taxon>Eukaryota</taxon>
        <taxon>Discoba</taxon>
        <taxon>Euglenozoa</taxon>
        <taxon>Kinetoplastea</taxon>
        <taxon>Metakinetoplastina</taxon>
        <taxon>Eubodonida</taxon>
        <taxon>Bodonidae</taxon>
        <taxon>Bodo</taxon>
    </lineage>
</organism>
<evidence type="ECO:0000313" key="6">
    <source>
        <dbReference type="Proteomes" id="UP000051952"/>
    </source>
</evidence>
<dbReference type="Proteomes" id="UP000051952">
    <property type="component" value="Unassembled WGS sequence"/>
</dbReference>
<comment type="function">
    <text evidence="3">Plays a central role in 2-thiolation of mcm(5)S(2)U at tRNA wobble positions of tRNA(Lys), tRNA(Glu) and tRNA(Gln). May act by forming a heterodimer with NCS6/CTU1 that ligates sulfur from thiocarboxylated URM1 onto the uridine of tRNAs at wobble position.</text>
</comment>
<dbReference type="UniPathway" id="UPA00988"/>
<dbReference type="Gene3D" id="3.40.50.620">
    <property type="entry name" value="HUPs"/>
    <property type="match status" value="2"/>
</dbReference>
<evidence type="ECO:0000256" key="1">
    <source>
        <dbReference type="ARBA" id="ARBA00022490"/>
    </source>
</evidence>
<protein>
    <recommendedName>
        <fullName evidence="3">Cytoplasmic tRNA 2-thiolation protein 2</fullName>
    </recommendedName>
</protein>
<dbReference type="GO" id="GO:0016783">
    <property type="term" value="F:sulfurtransferase activity"/>
    <property type="evidence" value="ECO:0007669"/>
    <property type="project" value="TreeGrafter"/>
</dbReference>
<dbReference type="GO" id="GO:0016779">
    <property type="term" value="F:nucleotidyltransferase activity"/>
    <property type="evidence" value="ECO:0007669"/>
    <property type="project" value="UniProtKB-UniRule"/>
</dbReference>
<dbReference type="OMA" id="MIRTQCV"/>
<evidence type="ECO:0000313" key="5">
    <source>
        <dbReference type="EMBL" id="CUG94419.1"/>
    </source>
</evidence>
<comment type="pathway">
    <text evidence="3">tRNA modification; 5-methoxycarbonylmethyl-2-thiouridine-tRNA biosynthesis.</text>
</comment>
<dbReference type="VEuPathDB" id="TriTrypDB:BSAL_48090"/>
<gene>
    <name evidence="5" type="ORF">BSAL_48090</name>
</gene>
<dbReference type="PANTHER" id="PTHR20882">
    <property type="entry name" value="CYTOPLASMIC TRNA 2-THIOLATION PROTEIN 2"/>
    <property type="match status" value="1"/>
</dbReference>
<dbReference type="OrthoDB" id="25129at2759"/>
<dbReference type="HAMAP" id="MF_03054">
    <property type="entry name" value="CTU2"/>
    <property type="match status" value="1"/>
</dbReference>
<dbReference type="GO" id="GO:0032447">
    <property type="term" value="P:protein urmylation"/>
    <property type="evidence" value="ECO:0007669"/>
    <property type="project" value="UniProtKB-UniRule"/>
</dbReference>
<dbReference type="InterPro" id="IPR014729">
    <property type="entry name" value="Rossmann-like_a/b/a_fold"/>
</dbReference>
<evidence type="ECO:0000256" key="2">
    <source>
        <dbReference type="ARBA" id="ARBA00022694"/>
    </source>
</evidence>
<reference evidence="6" key="1">
    <citation type="submission" date="2015-09" db="EMBL/GenBank/DDBJ databases">
        <authorList>
            <consortium name="Pathogen Informatics"/>
        </authorList>
    </citation>
    <scope>NUCLEOTIDE SEQUENCE [LARGE SCALE GENOMIC DNA]</scope>
    <source>
        <strain evidence="6">Lake Konstanz</strain>
    </source>
</reference>
<evidence type="ECO:0000256" key="4">
    <source>
        <dbReference type="SAM" id="MobiDB-lite"/>
    </source>
</evidence>
<dbReference type="GO" id="GO:0002143">
    <property type="term" value="P:tRNA wobble position uridine thiolation"/>
    <property type="evidence" value="ECO:0007669"/>
    <property type="project" value="TreeGrafter"/>
</dbReference>
<keyword evidence="6" id="KW-1185">Reference proteome</keyword>
<keyword evidence="1 3" id="KW-0963">Cytoplasm</keyword>